<protein>
    <submittedName>
        <fullName evidence="1">Uncharacterized protein</fullName>
    </submittedName>
</protein>
<dbReference type="EMBL" id="LLYA01000170">
    <property type="protein sequence ID" value="KRR21731.1"/>
    <property type="molecule type" value="Genomic_DNA"/>
</dbReference>
<name>A0A0R3MVL8_9BRAD</name>
<proteinExistence type="predicted"/>
<dbReference type="AlphaFoldDB" id="A0A0R3MVL8"/>
<evidence type="ECO:0000313" key="2">
    <source>
        <dbReference type="Proteomes" id="UP000052023"/>
    </source>
</evidence>
<reference evidence="1 2" key="1">
    <citation type="submission" date="2014-03" db="EMBL/GenBank/DDBJ databases">
        <title>Bradyrhizobium valentinum sp. nov., isolated from effective nodules of Lupinus mariae-josephae, a lupine endemic of basic-lime soils in Eastern Spain.</title>
        <authorList>
            <person name="Duran D."/>
            <person name="Rey L."/>
            <person name="Navarro A."/>
            <person name="Busquets A."/>
            <person name="Imperial J."/>
            <person name="Ruiz-Argueso T."/>
        </authorList>
    </citation>
    <scope>NUCLEOTIDE SEQUENCE [LARGE SCALE GENOMIC DNA]</scope>
    <source>
        <strain evidence="1 2">Ro19</strain>
    </source>
</reference>
<sequence>MPDYVEHEEGVTRVGALTAEAVVRDYEAAAKEIEAMGAELISAANKCEAMTAEVHNAIAFMRDTAASYREEAKKIFKRIEECSIFTEHVRKTCETVKLKMIEGKV</sequence>
<accession>A0A0R3MVL8</accession>
<gene>
    <name evidence="1" type="ORF">CQ13_06685</name>
</gene>
<organism evidence="1 2">
    <name type="scientific">Bradyrhizobium retamae</name>
    <dbReference type="NCBI Taxonomy" id="1300035"/>
    <lineage>
        <taxon>Bacteria</taxon>
        <taxon>Pseudomonadati</taxon>
        <taxon>Pseudomonadota</taxon>
        <taxon>Alphaproteobacteria</taxon>
        <taxon>Hyphomicrobiales</taxon>
        <taxon>Nitrobacteraceae</taxon>
        <taxon>Bradyrhizobium</taxon>
    </lineage>
</organism>
<evidence type="ECO:0000313" key="1">
    <source>
        <dbReference type="EMBL" id="KRR21731.1"/>
    </source>
</evidence>
<dbReference type="Proteomes" id="UP000052023">
    <property type="component" value="Unassembled WGS sequence"/>
</dbReference>
<comment type="caution">
    <text evidence="1">The sequence shown here is derived from an EMBL/GenBank/DDBJ whole genome shotgun (WGS) entry which is preliminary data.</text>
</comment>
<keyword evidence="2" id="KW-1185">Reference proteome</keyword>